<gene>
    <name evidence="6" type="ORF">C6C11_22715</name>
    <name evidence="5" type="ORF">JAJ28_000778</name>
    <name evidence="7" type="ORF">PY771_02115</name>
</gene>
<dbReference type="SUPFAM" id="SSF54427">
    <property type="entry name" value="NTF2-like"/>
    <property type="match status" value="1"/>
</dbReference>
<dbReference type="PANTHER" id="PTHR41542:SF1">
    <property type="entry name" value="BLL5807 PROTEIN"/>
    <property type="match status" value="1"/>
</dbReference>
<dbReference type="Proteomes" id="UP000859505">
    <property type="component" value="Unassembled WGS sequence"/>
</dbReference>
<keyword evidence="2" id="KW-0472">Membrane</keyword>
<dbReference type="SMART" id="SM00978">
    <property type="entry name" value="Tim44"/>
    <property type="match status" value="1"/>
</dbReference>
<name>A0A1V2FBB3_AERHY</name>
<evidence type="ECO:0000256" key="1">
    <source>
        <dbReference type="SAM" id="MobiDB-lite"/>
    </source>
</evidence>
<dbReference type="Gene3D" id="3.10.450.240">
    <property type="match status" value="1"/>
</dbReference>
<evidence type="ECO:0000313" key="9">
    <source>
        <dbReference type="Proteomes" id="UP000859505"/>
    </source>
</evidence>
<feature type="region of interest" description="Disordered" evidence="1">
    <location>
        <begin position="124"/>
        <end position="154"/>
    </location>
</feature>
<evidence type="ECO:0000313" key="6">
    <source>
        <dbReference type="EMBL" id="RCF42773.1"/>
    </source>
</evidence>
<keyword evidence="2" id="KW-0812">Transmembrane</keyword>
<feature type="domain" description="Tim44-like" evidence="4">
    <location>
        <begin position="154"/>
        <end position="283"/>
    </location>
</feature>
<evidence type="ECO:0000313" key="8">
    <source>
        <dbReference type="Proteomes" id="UP000253075"/>
    </source>
</evidence>
<dbReference type="KEGG" id="ahh:RY45_05555"/>
<dbReference type="AlphaFoldDB" id="A0A1V2FBB3"/>
<reference evidence="5" key="1">
    <citation type="journal article" date="2018" name="Genome Biol.">
        <title>SKESA: strategic k-mer extension for scrupulous assemblies.</title>
        <authorList>
            <person name="Souvorov A."/>
            <person name="Agarwala R."/>
            <person name="Lipman D.J."/>
        </authorList>
    </citation>
    <scope>NUCLEOTIDE SEQUENCE</scope>
    <source>
        <strain evidence="5">OLC2673_Aeromonas</strain>
    </source>
</reference>
<accession>A0A1V2FBB3</accession>
<dbReference type="Pfam" id="PF04280">
    <property type="entry name" value="Tim44"/>
    <property type="match status" value="1"/>
</dbReference>
<reference evidence="7" key="6">
    <citation type="submission" date="2023-02" db="EMBL/GenBank/DDBJ databases">
        <title>The sequence of Aeromonas hydrophila K533.</title>
        <authorList>
            <person name="Luo X."/>
        </authorList>
    </citation>
    <scope>NUCLEOTIDE SEQUENCE</scope>
    <source>
        <strain evidence="7">K533</strain>
    </source>
</reference>
<dbReference type="GeneID" id="4487188"/>
<protein>
    <submittedName>
        <fullName evidence="5">Tim44 domain-containing protein</fullName>
    </submittedName>
    <submittedName>
        <fullName evidence="7">Tim44-like domain-containing protein</fullName>
    </submittedName>
</protein>
<reference evidence="6" key="4">
    <citation type="submission" date="2018-02" db="EMBL/GenBank/DDBJ databases">
        <authorList>
            <person name="Williamson C."/>
        </authorList>
    </citation>
    <scope>NUCLEOTIDE SEQUENCE</scope>
    <source>
        <strain evidence="6">AFG_SD03_1510_Ahy_093</strain>
    </source>
</reference>
<dbReference type="Proteomes" id="UP001214666">
    <property type="component" value="Chromosome"/>
</dbReference>
<dbReference type="EMBL" id="PUTQ01000049">
    <property type="protein sequence ID" value="RCF42773.1"/>
    <property type="molecule type" value="Genomic_DNA"/>
</dbReference>
<feature type="transmembrane region" description="Helical" evidence="2">
    <location>
        <begin position="65"/>
        <end position="84"/>
    </location>
</feature>
<evidence type="ECO:0000256" key="3">
    <source>
        <dbReference type="SAM" id="SignalP"/>
    </source>
</evidence>
<feature type="compositionally biased region" description="Polar residues" evidence="1">
    <location>
        <begin position="124"/>
        <end position="149"/>
    </location>
</feature>
<dbReference type="PANTHER" id="PTHR41542">
    <property type="entry name" value="BLL5807 PROTEIN"/>
    <property type="match status" value="1"/>
</dbReference>
<dbReference type="EMBL" id="CP118942">
    <property type="protein sequence ID" value="WEE27134.1"/>
    <property type="molecule type" value="Genomic_DNA"/>
</dbReference>
<feature type="signal peptide" evidence="3">
    <location>
        <begin position="1"/>
        <end position="23"/>
    </location>
</feature>
<organism evidence="5 9">
    <name type="scientific">Aeromonas hydrophila</name>
    <dbReference type="NCBI Taxonomy" id="644"/>
    <lineage>
        <taxon>Bacteria</taxon>
        <taxon>Pseudomonadati</taxon>
        <taxon>Pseudomonadota</taxon>
        <taxon>Gammaproteobacteria</taxon>
        <taxon>Aeromonadales</taxon>
        <taxon>Aeromonadaceae</taxon>
        <taxon>Aeromonas</taxon>
    </lineage>
</organism>
<dbReference type="KEGG" id="ahi:VU14_17460"/>
<dbReference type="OMA" id="ENQPWLV"/>
<dbReference type="InterPro" id="IPR032710">
    <property type="entry name" value="NTF2-like_dom_sf"/>
</dbReference>
<keyword evidence="2" id="KW-1133">Transmembrane helix</keyword>
<feature type="transmembrane region" description="Helical" evidence="2">
    <location>
        <begin position="96"/>
        <end position="113"/>
    </location>
</feature>
<evidence type="ECO:0000256" key="2">
    <source>
        <dbReference type="SAM" id="Phobius"/>
    </source>
</evidence>
<reference evidence="5" key="5">
    <citation type="submission" date="2020-01" db="EMBL/GenBank/DDBJ databases">
        <authorList>
            <consortium name="NCBI Pathogen Detection Project"/>
        </authorList>
    </citation>
    <scope>NUCLEOTIDE SEQUENCE</scope>
    <source>
        <strain evidence="5">OLC2673_Aeromonas</strain>
    </source>
</reference>
<dbReference type="Proteomes" id="UP000253075">
    <property type="component" value="Unassembled WGS sequence"/>
</dbReference>
<evidence type="ECO:0000313" key="5">
    <source>
        <dbReference type="EMBL" id="HAT6343095.1"/>
    </source>
</evidence>
<reference evidence="8" key="3">
    <citation type="submission" date="2018-02" db="EMBL/GenBank/DDBJ databases">
        <title>Phenotypic characterization and whole genome analysis of multidrug-resistant, extended-spectrum beta-lactamase-producing bacteria isolated from dogs in Germany.</title>
        <authorList>
            <person name="Williamson C."/>
        </authorList>
    </citation>
    <scope>NUCLEOTIDE SEQUENCE [LARGE SCALE GENOMIC DNA]</scope>
    <source>
        <strain evidence="8">AFG_SD03_1510_Ahy_093</strain>
    </source>
</reference>
<keyword evidence="3" id="KW-0732">Signal</keyword>
<dbReference type="InterPro" id="IPR007379">
    <property type="entry name" value="Tim44-like_dom"/>
</dbReference>
<proteinExistence type="predicted"/>
<dbReference type="EMBL" id="DACTUL010000004">
    <property type="protein sequence ID" value="HAT6343095.1"/>
    <property type="molecule type" value="Genomic_DNA"/>
</dbReference>
<sequence length="284" mass="31044">MKKMLTLFAVILAIGLGAPIAEAKKFGGGKSFGKSYKTAPAQPAAKPVDTKNPTVGAQAPKKGGMMGGLLGGLLAGGLFAYLLGSGAFEGLQGMDFLLIALLALGAVFLIRTLRKGKMAAPQQQTAYAGYQPPQSAAPQQFEQNHSAPQATGFADSDVPFRLPPGFDMNGFLAGARDHYRTLQEAWNKNDLEKVREYVSPELFEQLKAERAELTGEQHTEVMYVDTQLVRADYGSDWAQVSVRFSGRYMDRQEQVEEDIKEVWHLERNLAKDNAPWHIVGIEQL</sequence>
<feature type="chain" id="PRO_5015070885" evidence="3">
    <location>
        <begin position="24"/>
        <end position="284"/>
    </location>
</feature>
<evidence type="ECO:0000259" key="4">
    <source>
        <dbReference type="SMART" id="SM00978"/>
    </source>
</evidence>
<dbReference type="RefSeq" id="WP_011704944.1">
    <property type="nucleotide sequence ID" value="NZ_AP019193.1"/>
</dbReference>
<reference evidence="6 8" key="2">
    <citation type="journal article" date="2018" name="PLoS ONE">
        <title>Phenotypic characterization and whole genome analysis of extended-spectrum beta-lactamase-producing bacteria isolated from dogs in Germany.</title>
        <authorList>
            <person name="Boehmer T."/>
            <person name="Vogler A.J."/>
            <person name="Thomas A."/>
            <person name="Sauer S."/>
            <person name="Hergenroether M."/>
            <person name="Straubinger R.K."/>
            <person name="Birdsell D."/>
            <person name="Keim P."/>
            <person name="Sahl J.W."/>
            <person name="Williamson C.H."/>
            <person name="Riehm J.M."/>
        </authorList>
    </citation>
    <scope>NUCLEOTIDE SEQUENCE [LARGE SCALE GENOMIC DNA]</scope>
    <source>
        <strain evidence="6 8">AFG_SD03_1510_Ahy_093</strain>
    </source>
</reference>
<evidence type="ECO:0000313" key="7">
    <source>
        <dbReference type="EMBL" id="WEE27134.1"/>
    </source>
</evidence>